<dbReference type="Pfam" id="PF20037">
    <property type="entry name" value="DUF6440"/>
    <property type="match status" value="1"/>
</dbReference>
<sequence>MMRRFQTICVLVCVTVLMGGCAEGSSVSAAHGKNLAGTDTLTPVTEAQYDGEGHFSGTYYTFYVDNATGVEYIVYQSEVRGGYSTAITPRLNHDGTLVIKK</sequence>
<reference evidence="3 4" key="2">
    <citation type="submission" date="2024-06" db="EMBL/GenBank/DDBJ databases">
        <title>Caproicibacterium argilliputei sp. nov, a novel caproic acid producing anaerobic bacterium isolated from pit mud.</title>
        <authorList>
            <person name="Xia S."/>
        </authorList>
    </citation>
    <scope>NUCLEOTIDE SEQUENCE [LARGE SCALE GENOMIC DNA]</scope>
    <source>
        <strain evidence="3 4">ZCY20-5</strain>
    </source>
</reference>
<keyword evidence="1" id="KW-0732">Signal</keyword>
<evidence type="ECO:0000313" key="4">
    <source>
        <dbReference type="Proteomes" id="UP001300604"/>
    </source>
</evidence>
<reference evidence="4" key="1">
    <citation type="submission" date="2024-06" db="EMBL/GenBank/DDBJ databases">
        <title>Caproicibacterium argilliputei sp. nov, a novel caproic acid producing anaerobic bacterium isolated from pit mud.</title>
        <authorList>
            <person name="Zeng C."/>
        </authorList>
    </citation>
    <scope>NUCLEOTIDE SEQUENCE [LARGE SCALE GENOMIC DNA]</scope>
    <source>
        <strain evidence="4">ZCY20-5</strain>
    </source>
</reference>
<organism evidence="3 4">
    <name type="scientific">Caproicibacterium argilliputei</name>
    <dbReference type="NCBI Taxonomy" id="3030016"/>
    <lineage>
        <taxon>Bacteria</taxon>
        <taxon>Bacillati</taxon>
        <taxon>Bacillota</taxon>
        <taxon>Clostridia</taxon>
        <taxon>Eubacteriales</taxon>
        <taxon>Oscillospiraceae</taxon>
        <taxon>Caproicibacterium</taxon>
    </lineage>
</organism>
<protein>
    <submittedName>
        <fullName evidence="3">DUF6440 family protein</fullName>
    </submittedName>
</protein>
<dbReference type="EMBL" id="CP135996">
    <property type="protein sequence ID" value="WOC33450.1"/>
    <property type="molecule type" value="Genomic_DNA"/>
</dbReference>
<name>A0AA97H349_9FIRM</name>
<dbReference type="PROSITE" id="PS51257">
    <property type="entry name" value="PROKAR_LIPOPROTEIN"/>
    <property type="match status" value="1"/>
</dbReference>
<dbReference type="AlphaFoldDB" id="A0AA97H349"/>
<reference evidence="4" key="3">
    <citation type="submission" date="2024-06" db="EMBL/GenBank/DDBJ databases">
        <authorList>
            <person name="Zeng C."/>
        </authorList>
    </citation>
    <scope>NUCLEOTIDE SEQUENCE [LARGE SCALE GENOMIC DNA]</scope>
    <source>
        <strain evidence="4">ZCY20-5</strain>
    </source>
</reference>
<gene>
    <name evidence="3" type="ORF">PXC00_06180</name>
</gene>
<dbReference type="InterPro" id="IPR045515">
    <property type="entry name" value="DUF6440"/>
</dbReference>
<evidence type="ECO:0000313" key="3">
    <source>
        <dbReference type="EMBL" id="WOC33450.1"/>
    </source>
</evidence>
<accession>A0AA97H349</accession>
<dbReference type="Proteomes" id="UP001300604">
    <property type="component" value="Chromosome"/>
</dbReference>
<feature type="signal peptide" evidence="1">
    <location>
        <begin position="1"/>
        <end position="29"/>
    </location>
</feature>
<evidence type="ECO:0000256" key="1">
    <source>
        <dbReference type="SAM" id="SignalP"/>
    </source>
</evidence>
<keyword evidence="4" id="KW-1185">Reference proteome</keyword>
<dbReference type="KEGG" id="carl:PXC00_06180"/>
<dbReference type="RefSeq" id="WP_316935158.1">
    <property type="nucleotide sequence ID" value="NZ_CP135996.1"/>
</dbReference>
<proteinExistence type="predicted"/>
<feature type="chain" id="PRO_5041634501" evidence="1">
    <location>
        <begin position="30"/>
        <end position="101"/>
    </location>
</feature>
<evidence type="ECO:0000259" key="2">
    <source>
        <dbReference type="Pfam" id="PF20037"/>
    </source>
</evidence>
<feature type="domain" description="DUF6440" evidence="2">
    <location>
        <begin position="55"/>
        <end position="99"/>
    </location>
</feature>